<dbReference type="InterPro" id="IPR013655">
    <property type="entry name" value="PAS_fold_3"/>
</dbReference>
<proteinExistence type="predicted"/>
<dbReference type="EMBL" id="FOEG01000001">
    <property type="protein sequence ID" value="SEO42420.1"/>
    <property type="molecule type" value="Genomic_DNA"/>
</dbReference>
<feature type="coiled-coil region" evidence="1">
    <location>
        <begin position="55"/>
        <end position="82"/>
    </location>
</feature>
<organism evidence="3 4">
    <name type="scientific">Aquisalimonas asiatica</name>
    <dbReference type="NCBI Taxonomy" id="406100"/>
    <lineage>
        <taxon>Bacteria</taxon>
        <taxon>Pseudomonadati</taxon>
        <taxon>Pseudomonadota</taxon>
        <taxon>Gammaproteobacteria</taxon>
        <taxon>Chromatiales</taxon>
        <taxon>Ectothiorhodospiraceae</taxon>
        <taxon>Aquisalimonas</taxon>
    </lineage>
</organism>
<dbReference type="Gene3D" id="3.30.450.20">
    <property type="entry name" value="PAS domain"/>
    <property type="match status" value="1"/>
</dbReference>
<dbReference type="SUPFAM" id="SSF55785">
    <property type="entry name" value="PYP-like sensor domain (PAS domain)"/>
    <property type="match status" value="1"/>
</dbReference>
<dbReference type="PANTHER" id="PTHR33121">
    <property type="entry name" value="CYCLIC DI-GMP PHOSPHODIESTERASE PDEF"/>
    <property type="match status" value="1"/>
</dbReference>
<dbReference type="Pfam" id="PF00563">
    <property type="entry name" value="EAL"/>
    <property type="match status" value="1"/>
</dbReference>
<dbReference type="SMART" id="SM00091">
    <property type="entry name" value="PAS"/>
    <property type="match status" value="1"/>
</dbReference>
<reference evidence="3 4" key="1">
    <citation type="submission" date="2016-10" db="EMBL/GenBank/DDBJ databases">
        <authorList>
            <person name="de Groot N.N."/>
        </authorList>
    </citation>
    <scope>NUCLEOTIDE SEQUENCE [LARGE SCALE GENOMIC DNA]</scope>
    <source>
        <strain evidence="3 4">CGMCC 1.6291</strain>
    </source>
</reference>
<dbReference type="InterPro" id="IPR035965">
    <property type="entry name" value="PAS-like_dom_sf"/>
</dbReference>
<keyword evidence="4" id="KW-1185">Reference proteome</keyword>
<keyword evidence="1" id="KW-0175">Coiled coil</keyword>
<accession>A0A1H8PKE3</accession>
<dbReference type="AlphaFoldDB" id="A0A1H8PKE3"/>
<evidence type="ECO:0000259" key="2">
    <source>
        <dbReference type="PROSITE" id="PS50883"/>
    </source>
</evidence>
<dbReference type="SMART" id="SM00052">
    <property type="entry name" value="EAL"/>
    <property type="match status" value="1"/>
</dbReference>
<dbReference type="Pfam" id="PF08447">
    <property type="entry name" value="PAS_3"/>
    <property type="match status" value="1"/>
</dbReference>
<dbReference type="Gene3D" id="3.30.70.270">
    <property type="match status" value="1"/>
</dbReference>
<dbReference type="Proteomes" id="UP000199657">
    <property type="component" value="Unassembled WGS sequence"/>
</dbReference>
<dbReference type="InterPro" id="IPR035919">
    <property type="entry name" value="EAL_sf"/>
</dbReference>
<dbReference type="RefSeq" id="WP_091638861.1">
    <property type="nucleotide sequence ID" value="NZ_FOEG01000001.1"/>
</dbReference>
<sequence length="635" mass="70435">MTDRSSRSASSTREAIAQIANTLCDVVDNRFDLRVDVDSDDLEIQKLAMLVNFVLEQIRRNLSAVEEARADLEKRVVERTERLNLVIDGANDGVWEWLPDTDQLLVSDRWLEQIGRPDSSRDWTTAGWIELVHRRDAPMIRRAIRRVLTGEDEHLRVEFRLREDLLGQERLMLARGATLRDHRGHVLRLGGTQTDITRRFWTDPETGLFTERALMAHLGDRDLDGEDSIAIMVRMRILGGSAASSPEDSLRAIHQHVAQLLSDIIPHGPLRIGLTSGDAVTAIAPATTAPEMLSAALERDMETTLVVGNERLWLRPAVGIADTSTLDNRDPATLLESARMAMRAVRQRPAGTVTQVFSRRFQQRMLADRDAEHVLSQAISHQWITAHLQPVVDMASGGIHAFEGLMRLHHPDLGLLPPGVYLDAAQRTGSMDAVTRQAFAAAAEAIHCPAMAERFGDGFLLSLNIAPEQLASRSAADELLTLIRDLDIPVNRIQLEVTERSVLNDPGHAAEVLEQLQAAGAVIAMDDFGTGYSSLAYLQQLPLDVLKIDKSLVDPIISSTRALRVLTTIVRLAEDIGLQVVIEGVETESQLQAVSQLGTNLFQGFLFARPQPPRTFTQPGFMNHITHLQQRLPGH</sequence>
<evidence type="ECO:0000313" key="3">
    <source>
        <dbReference type="EMBL" id="SEO42420.1"/>
    </source>
</evidence>
<dbReference type="InterPro" id="IPR050706">
    <property type="entry name" value="Cyclic-di-GMP_PDE-like"/>
</dbReference>
<dbReference type="InterPro" id="IPR043128">
    <property type="entry name" value="Rev_trsase/Diguanyl_cyclase"/>
</dbReference>
<feature type="domain" description="EAL" evidence="2">
    <location>
        <begin position="368"/>
        <end position="624"/>
    </location>
</feature>
<dbReference type="CDD" id="cd01948">
    <property type="entry name" value="EAL"/>
    <property type="match status" value="1"/>
</dbReference>
<protein>
    <submittedName>
        <fullName evidence="3">EAL domain, c-di-GMP-specific phosphodiesterase class I (Or its enzymatically inactive variant)</fullName>
    </submittedName>
</protein>
<name>A0A1H8PKE3_9GAMM</name>
<dbReference type="PANTHER" id="PTHR33121:SF81">
    <property type="entry name" value="CYCLIC DI-GMP PHOSPHODIESTERASE PDEB-RELATED"/>
    <property type="match status" value="1"/>
</dbReference>
<evidence type="ECO:0000256" key="1">
    <source>
        <dbReference type="SAM" id="Coils"/>
    </source>
</evidence>
<dbReference type="OrthoDB" id="9805474at2"/>
<dbReference type="STRING" id="406100.SAMN04488052_10111"/>
<dbReference type="Gene3D" id="3.20.20.450">
    <property type="entry name" value="EAL domain"/>
    <property type="match status" value="1"/>
</dbReference>
<dbReference type="SUPFAM" id="SSF141868">
    <property type="entry name" value="EAL domain-like"/>
    <property type="match status" value="1"/>
</dbReference>
<evidence type="ECO:0000313" key="4">
    <source>
        <dbReference type="Proteomes" id="UP000199657"/>
    </source>
</evidence>
<dbReference type="GO" id="GO:0071111">
    <property type="term" value="F:cyclic-guanylate-specific phosphodiesterase activity"/>
    <property type="evidence" value="ECO:0007669"/>
    <property type="project" value="InterPro"/>
</dbReference>
<gene>
    <name evidence="3" type="ORF">SAMN04488052_10111</name>
</gene>
<dbReference type="InterPro" id="IPR000014">
    <property type="entry name" value="PAS"/>
</dbReference>
<dbReference type="PROSITE" id="PS50883">
    <property type="entry name" value="EAL"/>
    <property type="match status" value="1"/>
</dbReference>
<dbReference type="InterPro" id="IPR001633">
    <property type="entry name" value="EAL_dom"/>
</dbReference>